<reference evidence="3 4" key="1">
    <citation type="submission" date="2022-09" db="EMBL/GenBank/DDBJ databases">
        <title>Enrichment on poylsaccharides allowed isolation of novel metabolic and taxonomic groups of Haloarchaea.</title>
        <authorList>
            <person name="Sorokin D.Y."/>
            <person name="Elcheninov A.G."/>
            <person name="Khizhniak T.V."/>
            <person name="Kolganova T.V."/>
            <person name="Kublanov I.V."/>
        </authorList>
    </citation>
    <scope>NUCLEOTIDE SEQUENCE [LARGE SCALE GENOMIC DNA]</scope>
    <source>
        <strain evidence="3 4">AArc-curdl1</strain>
    </source>
</reference>
<dbReference type="SUPFAM" id="SSF53474">
    <property type="entry name" value="alpha/beta-Hydrolases"/>
    <property type="match status" value="1"/>
</dbReference>
<comment type="caution">
    <text evidence="3">The sequence shown here is derived from an EMBL/GenBank/DDBJ whole genome shotgun (WGS) entry which is preliminary data.</text>
</comment>
<sequence>MTDASRQHRLRKRIRNTATLIQNRWKAILLTLLLVLAVVAVGIVLYLENPYRGDSGRLAAIEDRDDVVLEVEDGTYVLHGGEITDETVGLVVYPGARVHPDSYIWTLAPVVANEDVVVLIPEMPLNLAILDSSAADDVMDRHDEIDQWYVGGHSLGGAMACRYAARNDERVDGVVHLASYCDDSDDLRETDLAVLSVQGTADGVIDRDTERANRDLLGDAATVVEIDGMNHAQFGAYGDQRGDDAPAISDEYAREQLVEALLGWLRDEADSLEATNSNADFGLDSKTVVTVP</sequence>
<keyword evidence="4" id="KW-1185">Reference proteome</keyword>
<dbReference type="GO" id="GO:0016787">
    <property type="term" value="F:hydrolase activity"/>
    <property type="evidence" value="ECO:0007669"/>
    <property type="project" value="UniProtKB-KW"/>
</dbReference>
<evidence type="ECO:0000313" key="3">
    <source>
        <dbReference type="EMBL" id="MCU4751985.1"/>
    </source>
</evidence>
<organism evidence="3 4">
    <name type="scientific">Natronosalvus hydrolyticus</name>
    <dbReference type="NCBI Taxonomy" id="2979988"/>
    <lineage>
        <taxon>Archaea</taxon>
        <taxon>Methanobacteriati</taxon>
        <taxon>Methanobacteriota</taxon>
        <taxon>Stenosarchaea group</taxon>
        <taxon>Halobacteria</taxon>
        <taxon>Halobacteriales</taxon>
        <taxon>Natrialbaceae</taxon>
        <taxon>Natronosalvus</taxon>
    </lineage>
</organism>
<feature type="domain" description="Alpha/beta hydrolase fold-5" evidence="2">
    <location>
        <begin position="90"/>
        <end position="252"/>
    </location>
</feature>
<dbReference type="Gene3D" id="3.40.50.1820">
    <property type="entry name" value="alpha/beta hydrolase"/>
    <property type="match status" value="1"/>
</dbReference>
<proteinExistence type="predicted"/>
<dbReference type="AlphaFoldDB" id="A0AAP2Z835"/>
<name>A0AAP2Z835_9EURY</name>
<evidence type="ECO:0000256" key="1">
    <source>
        <dbReference type="SAM" id="Phobius"/>
    </source>
</evidence>
<dbReference type="InterPro" id="IPR029059">
    <property type="entry name" value="AB_hydrolase_5"/>
</dbReference>
<evidence type="ECO:0000313" key="4">
    <source>
        <dbReference type="Proteomes" id="UP001321047"/>
    </source>
</evidence>
<keyword evidence="1" id="KW-0472">Membrane</keyword>
<keyword evidence="3" id="KW-0378">Hydrolase</keyword>
<gene>
    <name evidence="3" type="ORF">OB919_08315</name>
</gene>
<evidence type="ECO:0000259" key="2">
    <source>
        <dbReference type="Pfam" id="PF12695"/>
    </source>
</evidence>
<keyword evidence="1" id="KW-1133">Transmembrane helix</keyword>
<accession>A0AAP2Z835</accession>
<dbReference type="Pfam" id="PF12695">
    <property type="entry name" value="Abhydrolase_5"/>
    <property type="match status" value="1"/>
</dbReference>
<dbReference type="InterPro" id="IPR029058">
    <property type="entry name" value="AB_hydrolase_fold"/>
</dbReference>
<feature type="transmembrane region" description="Helical" evidence="1">
    <location>
        <begin position="27"/>
        <end position="47"/>
    </location>
</feature>
<protein>
    <submittedName>
        <fullName evidence="3">Alpha/beta hydrolase</fullName>
    </submittedName>
</protein>
<dbReference type="RefSeq" id="WP_342808334.1">
    <property type="nucleotide sequence ID" value="NZ_JAOPJZ010000005.1"/>
</dbReference>
<dbReference type="Proteomes" id="UP001321047">
    <property type="component" value="Unassembled WGS sequence"/>
</dbReference>
<dbReference type="EMBL" id="JAOPJZ010000005">
    <property type="protein sequence ID" value="MCU4751985.1"/>
    <property type="molecule type" value="Genomic_DNA"/>
</dbReference>
<keyword evidence="1" id="KW-0812">Transmembrane</keyword>